<feature type="transmembrane region" description="Helical" evidence="1">
    <location>
        <begin position="21"/>
        <end position="44"/>
    </location>
</feature>
<accession>A0A7T4A117</accession>
<gene>
    <name evidence="2" type="ORF">I6H47_05175</name>
</gene>
<dbReference type="RefSeq" id="WP_198500361.1">
    <property type="nucleotide sequence ID" value="NZ_CP065989.1"/>
</dbReference>
<keyword evidence="1" id="KW-0812">Transmembrane</keyword>
<organism evidence="2 3">
    <name type="scientific">Brevibacterium casei</name>
    <dbReference type="NCBI Taxonomy" id="33889"/>
    <lineage>
        <taxon>Bacteria</taxon>
        <taxon>Bacillati</taxon>
        <taxon>Actinomycetota</taxon>
        <taxon>Actinomycetes</taxon>
        <taxon>Micrococcales</taxon>
        <taxon>Brevibacteriaceae</taxon>
        <taxon>Brevibacterium</taxon>
    </lineage>
</organism>
<keyword evidence="1" id="KW-0472">Membrane</keyword>
<reference evidence="2 3" key="1">
    <citation type="submission" date="2020-12" db="EMBL/GenBank/DDBJ databases">
        <title>FDA dAtabase for Regulatory Grade micrObial Sequences (FDA-ARGOS): Supporting development and validation of Infectious Disease Dx tests.</title>
        <authorList>
            <person name="Sproer C."/>
            <person name="Gronow S."/>
            <person name="Severitt S."/>
            <person name="Schroder I."/>
            <person name="Tallon L."/>
            <person name="Sadzewicz L."/>
            <person name="Zhao X."/>
            <person name="Boylan J."/>
            <person name="Ott S."/>
            <person name="Bowen H."/>
            <person name="Vavikolanu K."/>
            <person name="Mehta A."/>
            <person name="Aluvathingal J."/>
            <person name="Nadendla S."/>
            <person name="Lowell S."/>
            <person name="Myers T."/>
            <person name="Yan Y."/>
            <person name="Sichtig H."/>
        </authorList>
    </citation>
    <scope>NUCLEOTIDE SEQUENCE [LARGE SCALE GENOMIC DNA]</scope>
    <source>
        <strain evidence="2 3">FDAARGOS_990</strain>
    </source>
</reference>
<feature type="transmembrane region" description="Helical" evidence="1">
    <location>
        <begin position="56"/>
        <end position="76"/>
    </location>
</feature>
<evidence type="ECO:0000313" key="3">
    <source>
        <dbReference type="Proteomes" id="UP000595374"/>
    </source>
</evidence>
<evidence type="ECO:0000313" key="2">
    <source>
        <dbReference type="EMBL" id="QQB15341.1"/>
    </source>
</evidence>
<keyword evidence="1" id="KW-1133">Transmembrane helix</keyword>
<sequence length="86" mass="9301">MSSSETGALRRFFTKRPERPVDFVLTWIGICLVPVVAWPIIGMLTGSMSEGFQRVLPTMIGAPIGSGIALTAIYALRSTSKRDSEG</sequence>
<evidence type="ECO:0000256" key="1">
    <source>
        <dbReference type="SAM" id="Phobius"/>
    </source>
</evidence>
<protein>
    <submittedName>
        <fullName evidence="2">Uncharacterized protein</fullName>
    </submittedName>
</protein>
<proteinExistence type="predicted"/>
<dbReference type="AlphaFoldDB" id="A0A7T4A117"/>
<dbReference type="Proteomes" id="UP000595374">
    <property type="component" value="Chromosome"/>
</dbReference>
<name>A0A7T4A117_9MICO</name>
<dbReference type="EMBL" id="CP065989">
    <property type="protein sequence ID" value="QQB15341.1"/>
    <property type="molecule type" value="Genomic_DNA"/>
</dbReference>